<dbReference type="EMBL" id="JAPZVM010000002">
    <property type="protein sequence ID" value="MCZ8371948.1"/>
    <property type="molecule type" value="Genomic_DNA"/>
</dbReference>
<accession>A0ABT4PFZ4</accession>
<dbReference type="RefSeq" id="WP_269877009.1">
    <property type="nucleotide sequence ID" value="NZ_JAPZVM010000002.1"/>
</dbReference>
<dbReference type="EC" id="2.3.1.-" evidence="2"/>
<dbReference type="GO" id="GO:0016746">
    <property type="term" value="F:acyltransferase activity"/>
    <property type="evidence" value="ECO:0007669"/>
    <property type="project" value="UniProtKB-KW"/>
</dbReference>
<keyword evidence="2" id="KW-0012">Acyltransferase</keyword>
<protein>
    <submittedName>
        <fullName evidence="2">GNAT family N-acetyltransferase</fullName>
        <ecNumber evidence="2">2.3.1.-</ecNumber>
    </submittedName>
</protein>
<dbReference type="InterPro" id="IPR000182">
    <property type="entry name" value="GNAT_dom"/>
</dbReference>
<dbReference type="SUPFAM" id="SSF55729">
    <property type="entry name" value="Acyl-CoA N-acyltransferases (Nat)"/>
    <property type="match status" value="1"/>
</dbReference>
<dbReference type="PROSITE" id="PS51186">
    <property type="entry name" value="GNAT"/>
    <property type="match status" value="1"/>
</dbReference>
<name>A0ABT4PFZ4_9BACT</name>
<evidence type="ECO:0000313" key="3">
    <source>
        <dbReference type="Proteomes" id="UP001141933"/>
    </source>
</evidence>
<evidence type="ECO:0000313" key="2">
    <source>
        <dbReference type="EMBL" id="MCZ8371948.1"/>
    </source>
</evidence>
<keyword evidence="2" id="KW-0808">Transferase</keyword>
<dbReference type="Proteomes" id="UP001141933">
    <property type="component" value="Unassembled WGS sequence"/>
</dbReference>
<feature type="domain" description="N-acetyltransferase" evidence="1">
    <location>
        <begin position="3"/>
        <end position="173"/>
    </location>
</feature>
<organism evidence="2 3">
    <name type="scientific">Phocaeicola acetigenes</name>
    <dbReference type="NCBI Taxonomy" id="3016083"/>
    <lineage>
        <taxon>Bacteria</taxon>
        <taxon>Pseudomonadati</taxon>
        <taxon>Bacteroidota</taxon>
        <taxon>Bacteroidia</taxon>
        <taxon>Bacteroidales</taxon>
        <taxon>Bacteroidaceae</taxon>
        <taxon>Phocaeicola</taxon>
    </lineage>
</organism>
<gene>
    <name evidence="2" type="ORF">O6P32_04400</name>
</gene>
<dbReference type="Gene3D" id="3.40.630.30">
    <property type="match status" value="1"/>
</dbReference>
<keyword evidence="3" id="KW-1185">Reference proteome</keyword>
<comment type="caution">
    <text evidence="2">The sequence shown here is derived from an EMBL/GenBank/DDBJ whole genome shotgun (WGS) entry which is preliminary data.</text>
</comment>
<dbReference type="Pfam" id="PF00583">
    <property type="entry name" value="Acetyltransf_1"/>
    <property type="match status" value="1"/>
</dbReference>
<sequence>MEFQLTKAKAEEASLLTSLIREVWHGMEQQEWFAPEEGENYIRQLIEQEKGVAWIATDTASEKIAGLFLIVYPGKDNPDNLGRDISLPEHELNLVAHMDTVVVHPSFRGYGLQRKLTAKAEEELRAAGYRYLLCTVHPDNCFSRINMEKAGYRCVKQVLKYGGLPRLILMKEV</sequence>
<reference evidence="2" key="1">
    <citation type="submission" date="2022-12" db="EMBL/GenBank/DDBJ databases">
        <title>Phocaeicola acetigenes sp. nov., isolated feces from a healthy human.</title>
        <authorList>
            <person name="Do H."/>
            <person name="Ha Y.B."/>
            <person name="Kim J.-S."/>
            <person name="Suh M.K."/>
            <person name="Kim H.S."/>
            <person name="Lee J.-S."/>
        </authorList>
    </citation>
    <scope>NUCLEOTIDE SEQUENCE</scope>
    <source>
        <strain evidence="2">KGMB11183</strain>
    </source>
</reference>
<proteinExistence type="predicted"/>
<evidence type="ECO:0000259" key="1">
    <source>
        <dbReference type="PROSITE" id="PS51186"/>
    </source>
</evidence>
<dbReference type="InterPro" id="IPR016181">
    <property type="entry name" value="Acyl_CoA_acyltransferase"/>
</dbReference>
<dbReference type="CDD" id="cd04301">
    <property type="entry name" value="NAT_SF"/>
    <property type="match status" value="1"/>
</dbReference>